<dbReference type="OrthoDB" id="417908at2759"/>
<organism evidence="3 4">
    <name type="scientific">Circinella minor</name>
    <dbReference type="NCBI Taxonomy" id="1195481"/>
    <lineage>
        <taxon>Eukaryota</taxon>
        <taxon>Fungi</taxon>
        <taxon>Fungi incertae sedis</taxon>
        <taxon>Mucoromycota</taxon>
        <taxon>Mucoromycotina</taxon>
        <taxon>Mucoromycetes</taxon>
        <taxon>Mucorales</taxon>
        <taxon>Lichtheimiaceae</taxon>
        <taxon>Circinella</taxon>
    </lineage>
</organism>
<evidence type="ECO:0000259" key="2">
    <source>
        <dbReference type="Pfam" id="PF00078"/>
    </source>
</evidence>
<gene>
    <name evidence="3" type="ORF">INT45_002397</name>
</gene>
<dbReference type="AlphaFoldDB" id="A0A8H7RWS8"/>
<evidence type="ECO:0000313" key="3">
    <source>
        <dbReference type="EMBL" id="KAG2218275.1"/>
    </source>
</evidence>
<proteinExistence type="predicted"/>
<sequence length="248" mass="28254">MVRHMFDDVQIAVILQNNQSQYIYPKKGVLQGSILSPLLYAVFIDTLPKRLRLNMIVRCHNLLKLRATLKAGTSKAAAQERRYKGSINGRPNKNRPDNNTTVISSLLYADDLVLLGFPKDIAKLLHVAERHSLEYGYRWHPDKCAIIEPPPNINDESASITSTRQSPSSDYFLYGELLPKVQQFQYLRIPFDHNGIHQYGIGLWPAIRAYRTFIQPVLEYGLAITTLSAKQKEKLNNAQKSCIKMAMN</sequence>
<dbReference type="InterPro" id="IPR000477">
    <property type="entry name" value="RT_dom"/>
</dbReference>
<dbReference type="EMBL" id="JAEPRB010000240">
    <property type="protein sequence ID" value="KAG2218275.1"/>
    <property type="molecule type" value="Genomic_DNA"/>
</dbReference>
<feature type="domain" description="Reverse transcriptase" evidence="2">
    <location>
        <begin position="14"/>
        <end position="187"/>
    </location>
</feature>
<evidence type="ECO:0000256" key="1">
    <source>
        <dbReference type="SAM" id="MobiDB-lite"/>
    </source>
</evidence>
<reference evidence="3 4" key="1">
    <citation type="submission" date="2020-12" db="EMBL/GenBank/DDBJ databases">
        <title>Metabolic potential, ecology and presence of endohyphal bacteria is reflected in genomic diversity of Mucoromycotina.</title>
        <authorList>
            <person name="Muszewska A."/>
            <person name="Okrasinska A."/>
            <person name="Steczkiewicz K."/>
            <person name="Drgas O."/>
            <person name="Orlowska M."/>
            <person name="Perlinska-Lenart U."/>
            <person name="Aleksandrzak-Piekarczyk T."/>
            <person name="Szatraj K."/>
            <person name="Zielenkiewicz U."/>
            <person name="Pilsyk S."/>
            <person name="Malc E."/>
            <person name="Mieczkowski P."/>
            <person name="Kruszewska J.S."/>
            <person name="Biernat P."/>
            <person name="Pawlowska J."/>
        </authorList>
    </citation>
    <scope>NUCLEOTIDE SEQUENCE [LARGE SCALE GENOMIC DNA]</scope>
    <source>
        <strain evidence="3 4">CBS 142.35</strain>
    </source>
</reference>
<evidence type="ECO:0000313" key="4">
    <source>
        <dbReference type="Proteomes" id="UP000646827"/>
    </source>
</evidence>
<comment type="caution">
    <text evidence="3">The sequence shown here is derived from an EMBL/GenBank/DDBJ whole genome shotgun (WGS) entry which is preliminary data.</text>
</comment>
<keyword evidence="4" id="KW-1185">Reference proteome</keyword>
<accession>A0A8H7RWS8</accession>
<feature type="region of interest" description="Disordered" evidence="1">
    <location>
        <begin position="76"/>
        <end position="97"/>
    </location>
</feature>
<dbReference type="Proteomes" id="UP000646827">
    <property type="component" value="Unassembled WGS sequence"/>
</dbReference>
<dbReference type="Pfam" id="PF00078">
    <property type="entry name" value="RVT_1"/>
    <property type="match status" value="1"/>
</dbReference>
<protein>
    <recommendedName>
        <fullName evidence="2">Reverse transcriptase domain-containing protein</fullName>
    </recommendedName>
</protein>
<name>A0A8H7RWS8_9FUNG</name>